<feature type="active site" description="O-(5'-phospho-DNA)-serine intermediate" evidence="5 6">
    <location>
        <position position="9"/>
    </location>
</feature>
<evidence type="ECO:0000256" key="4">
    <source>
        <dbReference type="ARBA" id="ARBA00023172"/>
    </source>
</evidence>
<comment type="caution">
    <text evidence="8">The sequence shown here is derived from an EMBL/GenBank/DDBJ whole genome shotgun (WGS) entry which is preliminary data.</text>
</comment>
<accession>A0AAE3LMY2</accession>
<dbReference type="RefSeq" id="WP_178184618.1">
    <property type="nucleotide sequence ID" value="NZ_JAOQJZ010000009.1"/>
</dbReference>
<dbReference type="InterPro" id="IPR006119">
    <property type="entry name" value="Resolv_N"/>
</dbReference>
<dbReference type="Gene3D" id="3.40.50.1390">
    <property type="entry name" value="Resolvase, N-terminal catalytic domain"/>
    <property type="match status" value="1"/>
</dbReference>
<dbReference type="PROSITE" id="PS51736">
    <property type="entry name" value="RECOMBINASES_3"/>
    <property type="match status" value="1"/>
</dbReference>
<dbReference type="GO" id="GO:0000150">
    <property type="term" value="F:DNA strand exchange activity"/>
    <property type="evidence" value="ECO:0007669"/>
    <property type="project" value="InterPro"/>
</dbReference>
<name>A0AAE3LMY2_9FIRM</name>
<keyword evidence="2" id="KW-0229">DNA integration</keyword>
<dbReference type="GO" id="GO:0003677">
    <property type="term" value="F:DNA binding"/>
    <property type="evidence" value="ECO:0007669"/>
    <property type="project" value="UniProtKB-KW"/>
</dbReference>
<dbReference type="InterPro" id="IPR036162">
    <property type="entry name" value="Resolvase-like_N_sf"/>
</dbReference>
<keyword evidence="3" id="KW-0238">DNA-binding</keyword>
<evidence type="ECO:0000256" key="2">
    <source>
        <dbReference type="ARBA" id="ARBA00022908"/>
    </source>
</evidence>
<reference evidence="8 9" key="1">
    <citation type="journal article" date="2021" name="ISME Commun">
        <title>Automated analysis of genomic sequences facilitates high-throughput and comprehensive description of bacteria.</title>
        <authorList>
            <person name="Hitch T.C.A."/>
        </authorList>
    </citation>
    <scope>NUCLEOTIDE SEQUENCE [LARGE SCALE GENOMIC DNA]</scope>
    <source>
        <strain evidence="8 9">Sanger_31</strain>
    </source>
</reference>
<dbReference type="CDD" id="cd03768">
    <property type="entry name" value="SR_ResInv"/>
    <property type="match status" value="1"/>
</dbReference>
<comment type="similarity">
    <text evidence="1">Belongs to the site-specific recombinase resolvase family.</text>
</comment>
<feature type="domain" description="Resolvase/invertase-type recombinase catalytic" evidence="7">
    <location>
        <begin position="1"/>
        <end position="147"/>
    </location>
</feature>
<dbReference type="PROSITE" id="PS00398">
    <property type="entry name" value="RECOMBINASES_2"/>
    <property type="match status" value="1"/>
</dbReference>
<dbReference type="PROSITE" id="PS00397">
    <property type="entry name" value="RECOMBINASES_1"/>
    <property type="match status" value="1"/>
</dbReference>
<dbReference type="InterPro" id="IPR050639">
    <property type="entry name" value="SSR_resolvase"/>
</dbReference>
<keyword evidence="9" id="KW-1185">Reference proteome</keyword>
<evidence type="ECO:0000256" key="6">
    <source>
        <dbReference type="PROSITE-ProRule" id="PRU10137"/>
    </source>
</evidence>
<dbReference type="Pfam" id="PF00239">
    <property type="entry name" value="Resolvase"/>
    <property type="match status" value="1"/>
</dbReference>
<dbReference type="GO" id="GO:0015074">
    <property type="term" value="P:DNA integration"/>
    <property type="evidence" value="ECO:0007669"/>
    <property type="project" value="UniProtKB-KW"/>
</dbReference>
<evidence type="ECO:0000259" key="7">
    <source>
        <dbReference type="PROSITE" id="PS51736"/>
    </source>
</evidence>
<dbReference type="Proteomes" id="UP001208131">
    <property type="component" value="Unassembled WGS sequence"/>
</dbReference>
<organism evidence="8 9">
    <name type="scientific">Hominimerdicola aceti</name>
    <dbReference type="NCBI Taxonomy" id="2981726"/>
    <lineage>
        <taxon>Bacteria</taxon>
        <taxon>Bacillati</taxon>
        <taxon>Bacillota</taxon>
        <taxon>Clostridia</taxon>
        <taxon>Eubacteriales</taxon>
        <taxon>Oscillospiraceae</taxon>
        <taxon>Hominimerdicola</taxon>
    </lineage>
</organism>
<dbReference type="PANTHER" id="PTHR30461">
    <property type="entry name" value="DNA-INVERTASE FROM LAMBDOID PROPHAGE"/>
    <property type="match status" value="1"/>
</dbReference>
<dbReference type="PANTHER" id="PTHR30461:SF26">
    <property type="entry name" value="RESOLVASE HOMOLOG YNEB"/>
    <property type="match status" value="1"/>
</dbReference>
<evidence type="ECO:0000256" key="3">
    <source>
        <dbReference type="ARBA" id="ARBA00023125"/>
    </source>
</evidence>
<evidence type="ECO:0000313" key="8">
    <source>
        <dbReference type="EMBL" id="MCU6706201.1"/>
    </source>
</evidence>
<evidence type="ECO:0000313" key="9">
    <source>
        <dbReference type="Proteomes" id="UP001208131"/>
    </source>
</evidence>
<gene>
    <name evidence="8" type="ORF">OCV57_09730</name>
</gene>
<dbReference type="AlphaFoldDB" id="A0AAE3LMY2"/>
<evidence type="ECO:0000256" key="1">
    <source>
        <dbReference type="ARBA" id="ARBA00009913"/>
    </source>
</evidence>
<sequence>MVFGYARVSTKQQNEDRQLAALKEYGVADNCIYIDKESGKNLQREQYQILRNAILREGDTLVIKELDRLSRNKSDIKAELEYYQQMKIKVVILDIPTTKITYENENKWVGDMITAVLIEVLSSMAEQERLKIRKRQAEGIAIAKKQGKKFGRPKVNKPSNWNSVIIALDRGEITAVEAMKKLRLKKTSFYKLKNADKNAEMK</sequence>
<dbReference type="EMBL" id="JAOQJZ010000009">
    <property type="protein sequence ID" value="MCU6706201.1"/>
    <property type="molecule type" value="Genomic_DNA"/>
</dbReference>
<evidence type="ECO:0000256" key="5">
    <source>
        <dbReference type="PIRSR" id="PIRSR606118-50"/>
    </source>
</evidence>
<protein>
    <submittedName>
        <fullName evidence="8">Recombinase family protein</fullName>
    </submittedName>
</protein>
<dbReference type="SMART" id="SM00857">
    <property type="entry name" value="Resolvase"/>
    <property type="match status" value="1"/>
</dbReference>
<keyword evidence="4" id="KW-0233">DNA recombination</keyword>
<proteinExistence type="inferred from homology"/>
<dbReference type="InterPro" id="IPR006118">
    <property type="entry name" value="Recombinase_CS"/>
</dbReference>
<dbReference type="SUPFAM" id="SSF53041">
    <property type="entry name" value="Resolvase-like"/>
    <property type="match status" value="1"/>
</dbReference>